<dbReference type="Pfam" id="PF03372">
    <property type="entry name" value="Exo_endo_phos"/>
    <property type="match status" value="1"/>
</dbReference>
<reference evidence="3 4" key="1">
    <citation type="submission" date="2014-12" db="EMBL/GenBank/DDBJ databases">
        <title>Genome sequencing of Chryseobacterium taiwanense TPW19.</title>
        <authorList>
            <person name="Tan P.W."/>
            <person name="Chan K.-G."/>
        </authorList>
    </citation>
    <scope>NUCLEOTIDE SEQUENCE [LARGE SCALE GENOMIC DNA]</scope>
    <source>
        <strain evidence="3 4">TPW19</strain>
    </source>
</reference>
<dbReference type="SUPFAM" id="SSF56219">
    <property type="entry name" value="DNase I-like"/>
    <property type="match status" value="1"/>
</dbReference>
<protein>
    <submittedName>
        <fullName evidence="3">AP endonuclease</fullName>
    </submittedName>
</protein>
<keyword evidence="4" id="KW-1185">Reference proteome</keyword>
<keyword evidence="1" id="KW-1133">Transmembrane helix</keyword>
<feature type="transmembrane region" description="Helical" evidence="1">
    <location>
        <begin position="7"/>
        <end position="28"/>
    </location>
</feature>
<keyword evidence="3" id="KW-0540">Nuclease</keyword>
<dbReference type="EMBL" id="JWTA01000015">
    <property type="protein sequence ID" value="KIC61857.1"/>
    <property type="molecule type" value="Genomic_DNA"/>
</dbReference>
<feature type="domain" description="Endonuclease/exonuclease/phosphatase" evidence="2">
    <location>
        <begin position="99"/>
        <end position="317"/>
    </location>
</feature>
<dbReference type="OrthoDB" id="635146at2"/>
<evidence type="ECO:0000256" key="1">
    <source>
        <dbReference type="SAM" id="Phobius"/>
    </source>
</evidence>
<dbReference type="STRING" id="363331.RM51_15935"/>
<organism evidence="3 4">
    <name type="scientific">Chryseobacterium taiwanense</name>
    <dbReference type="NCBI Taxonomy" id="363331"/>
    <lineage>
        <taxon>Bacteria</taxon>
        <taxon>Pseudomonadati</taxon>
        <taxon>Bacteroidota</taxon>
        <taxon>Flavobacteriia</taxon>
        <taxon>Flavobacteriales</taxon>
        <taxon>Weeksellaceae</taxon>
        <taxon>Chryseobacterium group</taxon>
        <taxon>Chryseobacterium</taxon>
    </lineage>
</organism>
<gene>
    <name evidence="3" type="ORF">RM51_15935</name>
</gene>
<dbReference type="CDD" id="cd09084">
    <property type="entry name" value="EEP-2"/>
    <property type="match status" value="1"/>
</dbReference>
<evidence type="ECO:0000313" key="3">
    <source>
        <dbReference type="EMBL" id="KIC61857.1"/>
    </source>
</evidence>
<feature type="transmembrane region" description="Helical" evidence="1">
    <location>
        <begin position="34"/>
        <end position="58"/>
    </location>
</feature>
<feature type="transmembrane region" description="Helical" evidence="1">
    <location>
        <begin position="65"/>
        <end position="83"/>
    </location>
</feature>
<evidence type="ECO:0000313" key="4">
    <source>
        <dbReference type="Proteomes" id="UP000031167"/>
    </source>
</evidence>
<keyword evidence="3" id="KW-0378">Hydrolase</keyword>
<dbReference type="Gene3D" id="3.60.10.10">
    <property type="entry name" value="Endonuclease/exonuclease/phosphatase"/>
    <property type="match status" value="1"/>
</dbReference>
<keyword evidence="3" id="KW-0255">Endonuclease</keyword>
<dbReference type="InterPro" id="IPR036691">
    <property type="entry name" value="Endo/exonu/phosph_ase_sf"/>
</dbReference>
<dbReference type="AlphaFoldDB" id="A0A0B4CZU3"/>
<accession>A0A0B4CZU3</accession>
<dbReference type="InterPro" id="IPR005135">
    <property type="entry name" value="Endo/exonuclease/phosphatase"/>
</dbReference>
<name>A0A0B4CZU3_9FLAO</name>
<evidence type="ECO:0000259" key="2">
    <source>
        <dbReference type="Pfam" id="PF03372"/>
    </source>
</evidence>
<keyword evidence="1" id="KW-0472">Membrane</keyword>
<dbReference type="Proteomes" id="UP000031167">
    <property type="component" value="Unassembled WGS sequence"/>
</dbReference>
<comment type="caution">
    <text evidence="3">The sequence shown here is derived from an EMBL/GenBank/DDBJ whole genome shotgun (WGS) entry which is preliminary data.</text>
</comment>
<sequence length="328" mass="38401">MKVFRLILFIIHIGIFILLLGVLMNSFVPPQVFPWFNLLSLGFPILISAYILITFFWIISWKKRAFIFILLGLLFFKPVIRWVNFTSKKDEIANLKIVSLNTKGGKLGVENIEKYINQQNADLVLLQEDGDLNYQFEGLERQKKVPVVSFYSKFKIIDHKDLQLYQKFNAFAERIDIEIKGKNYRFINIYLQPFKFEKNMVKLNGNSDEDEAKIKNIIKRLIPTFKDHQEQIDIIKQEIDNSPYPVFVVGDFNSVPNSYEYYKASEGLNDTFVEVGRGSGTSFHDYKFPLRIDYVFTSKIIQPISYRVDRNVNISDHFPVISTFKLTD</sequence>
<keyword evidence="1" id="KW-0812">Transmembrane</keyword>
<proteinExistence type="predicted"/>
<dbReference type="GO" id="GO:0004519">
    <property type="term" value="F:endonuclease activity"/>
    <property type="evidence" value="ECO:0007669"/>
    <property type="project" value="UniProtKB-KW"/>
</dbReference>